<evidence type="ECO:0000256" key="1">
    <source>
        <dbReference type="SAM" id="Phobius"/>
    </source>
</evidence>
<dbReference type="InterPro" id="IPR012429">
    <property type="entry name" value="HGSNAT_cat"/>
</dbReference>
<feature type="transmembrane region" description="Helical" evidence="1">
    <location>
        <begin position="258"/>
        <end position="282"/>
    </location>
</feature>
<feature type="transmembrane region" description="Helical" evidence="1">
    <location>
        <begin position="302"/>
        <end position="321"/>
    </location>
</feature>
<feature type="transmembrane region" description="Helical" evidence="1">
    <location>
        <begin position="9"/>
        <end position="30"/>
    </location>
</feature>
<dbReference type="PANTHER" id="PTHR31061:SF24">
    <property type="entry name" value="LD22376P"/>
    <property type="match status" value="1"/>
</dbReference>
<evidence type="ECO:0000313" key="3">
    <source>
        <dbReference type="EMBL" id="MCD2421945.1"/>
    </source>
</evidence>
<dbReference type="RefSeq" id="WP_231002849.1">
    <property type="nucleotide sequence ID" value="NZ_JAJNEC010000004.1"/>
</dbReference>
<comment type="caution">
    <text evidence="3">The sequence shown here is derived from an EMBL/GenBank/DDBJ whole genome shotgun (WGS) entry which is preliminary data.</text>
</comment>
<evidence type="ECO:0000313" key="4">
    <source>
        <dbReference type="Proteomes" id="UP001199816"/>
    </source>
</evidence>
<keyword evidence="1" id="KW-1133">Transmembrane helix</keyword>
<dbReference type="PANTHER" id="PTHR31061">
    <property type="entry name" value="LD22376P"/>
    <property type="match status" value="1"/>
</dbReference>
<keyword evidence="1" id="KW-0472">Membrane</keyword>
<accession>A0ABS8PM49</accession>
<feature type="transmembrane region" description="Helical" evidence="1">
    <location>
        <begin position="50"/>
        <end position="70"/>
    </location>
</feature>
<feature type="transmembrane region" description="Helical" evidence="1">
    <location>
        <begin position="146"/>
        <end position="164"/>
    </location>
</feature>
<feature type="transmembrane region" description="Helical" evidence="1">
    <location>
        <begin position="120"/>
        <end position="139"/>
    </location>
</feature>
<reference evidence="3 4" key="1">
    <citation type="submission" date="2021-11" db="EMBL/GenBank/DDBJ databases">
        <title>Genomic of Niabella pedocola.</title>
        <authorList>
            <person name="Wu T."/>
        </authorList>
    </citation>
    <scope>NUCLEOTIDE SEQUENCE [LARGE SCALE GENOMIC DNA]</scope>
    <source>
        <strain evidence="3 4">JCM 31011</strain>
    </source>
</reference>
<evidence type="ECO:0000259" key="2">
    <source>
        <dbReference type="Pfam" id="PF07786"/>
    </source>
</evidence>
<feature type="transmembrane region" description="Helical" evidence="1">
    <location>
        <begin position="200"/>
        <end position="218"/>
    </location>
</feature>
<dbReference type="EMBL" id="JAJNEC010000004">
    <property type="protein sequence ID" value="MCD2421945.1"/>
    <property type="molecule type" value="Genomic_DNA"/>
</dbReference>
<proteinExistence type="predicted"/>
<gene>
    <name evidence="3" type="ORF">LQ567_04175</name>
</gene>
<keyword evidence="1" id="KW-0812">Transmembrane</keyword>
<name>A0ABS8PM49_9BACT</name>
<feature type="domain" description="Heparan-alpha-glucosaminide N-acetyltransferase catalytic" evidence="2">
    <location>
        <begin position="8"/>
        <end position="227"/>
    </location>
</feature>
<feature type="transmembrane region" description="Helical" evidence="1">
    <location>
        <begin position="345"/>
        <end position="364"/>
    </location>
</feature>
<dbReference type="Pfam" id="PF07786">
    <property type="entry name" value="HGSNAT_cat"/>
    <property type="match status" value="1"/>
</dbReference>
<feature type="transmembrane region" description="Helical" evidence="1">
    <location>
        <begin position="82"/>
        <end position="100"/>
    </location>
</feature>
<dbReference type="Proteomes" id="UP001199816">
    <property type="component" value="Unassembled WGS sequence"/>
</dbReference>
<organism evidence="3 4">
    <name type="scientific">Niabella pedocola</name>
    <dbReference type="NCBI Taxonomy" id="1752077"/>
    <lineage>
        <taxon>Bacteria</taxon>
        <taxon>Pseudomonadati</taxon>
        <taxon>Bacteroidota</taxon>
        <taxon>Chitinophagia</taxon>
        <taxon>Chitinophagales</taxon>
        <taxon>Chitinophagaceae</taxon>
        <taxon>Niabella</taxon>
    </lineage>
</organism>
<feature type="transmembrane region" description="Helical" evidence="1">
    <location>
        <begin position="230"/>
        <end position="252"/>
    </location>
</feature>
<keyword evidence="4" id="KW-1185">Reference proteome</keyword>
<protein>
    <submittedName>
        <fullName evidence="3">Heparan-alpha-glucosaminide N-acetyltransferase domain-containing protein</fullName>
    </submittedName>
</protein>
<sequence>MNQSAPARFLALDVFRGLTICFMIIVNTGGPNPFHELRHAQWNGFTLTDLVFPSFLFAVGNAISFSTSKWEQQARQTVILKILKRTLLLFLIGYLMYWLPFVKIDPQNQVHPFPIGQTRIFGVLQRIALCYGIGALIIYFSSRKTILFTAAGLLLGYWLLSAFFGDYTLAGAATTKLDILTLTPPHLYKKGPENAFDPEGLLSTLPAIVNVLVGYLAGAHIKKNPRSFEMLALLAIAGFLLLSAGYLWNLVFPINKKLWTSSFVCVTTGLDCLILATILYFIDFKGKRTGVRFFEVFGKNALFIYLFSEVIPILLSNYYTATQQSLFKALYTVTWGQFGTGPVPSLLWSVSFMLCCWLMGYVLYKRKIFIRL</sequence>